<accession>A0A9W6RTV4</accession>
<dbReference type="AlphaFoldDB" id="A0A9W6RTV4"/>
<dbReference type="PROSITE" id="PS51257">
    <property type="entry name" value="PROKAR_LIPOPROTEIN"/>
    <property type="match status" value="1"/>
</dbReference>
<dbReference type="Proteomes" id="UP001165074">
    <property type="component" value="Unassembled WGS sequence"/>
</dbReference>
<name>A0A9W6RTV4_9ACTN</name>
<keyword evidence="3" id="KW-1185">Reference proteome</keyword>
<gene>
    <name evidence="2" type="ORF">Airi02_004130</name>
</gene>
<feature type="chain" id="PRO_5040762785" description="Lipoprotein" evidence="1">
    <location>
        <begin position="28"/>
        <end position="230"/>
    </location>
</feature>
<comment type="caution">
    <text evidence="2">The sequence shown here is derived from an EMBL/GenBank/DDBJ whole genome shotgun (WGS) entry which is preliminary data.</text>
</comment>
<evidence type="ECO:0000256" key="1">
    <source>
        <dbReference type="SAM" id="SignalP"/>
    </source>
</evidence>
<sequence>MARTRGRAAAAALVAGGLTAASCGHHARTTPPIRVGTPRIAASPLKLAPAEADGLTRFDSWPKACDLLTADDLRAVLPQVTKVQQTPREQQIRVTNLGEGAGDDDRDAPGTACETRFWVAGDEKRPRSQPDLVRVEDVAVGDTDTVKDNYDTLAQGRPRVPGGLGARECVHAGTDYYCRMPHIAFSVGAGPTLFIGSFAGQPKRTDAHAYWVNTVLPELVRSVASKLPAS</sequence>
<evidence type="ECO:0000313" key="2">
    <source>
        <dbReference type="EMBL" id="GLY82481.1"/>
    </source>
</evidence>
<dbReference type="EMBL" id="BSTK01000001">
    <property type="protein sequence ID" value="GLY82481.1"/>
    <property type="molecule type" value="Genomic_DNA"/>
</dbReference>
<feature type="signal peptide" evidence="1">
    <location>
        <begin position="1"/>
        <end position="27"/>
    </location>
</feature>
<keyword evidence="1" id="KW-0732">Signal</keyword>
<dbReference type="RefSeq" id="WP_285566182.1">
    <property type="nucleotide sequence ID" value="NZ_BSTK01000001.1"/>
</dbReference>
<protein>
    <recommendedName>
        <fullName evidence="4">Lipoprotein</fullName>
    </recommendedName>
</protein>
<reference evidence="2" key="1">
    <citation type="submission" date="2023-03" db="EMBL/GenBank/DDBJ databases">
        <title>Actinoallomurus iriomotensis NBRC 103684.</title>
        <authorList>
            <person name="Ichikawa N."/>
            <person name="Sato H."/>
            <person name="Tonouchi N."/>
        </authorList>
    </citation>
    <scope>NUCLEOTIDE SEQUENCE</scope>
    <source>
        <strain evidence="2">NBRC 103684</strain>
    </source>
</reference>
<evidence type="ECO:0008006" key="4">
    <source>
        <dbReference type="Google" id="ProtNLM"/>
    </source>
</evidence>
<organism evidence="2 3">
    <name type="scientific">Actinoallomurus iriomotensis</name>
    <dbReference type="NCBI Taxonomy" id="478107"/>
    <lineage>
        <taxon>Bacteria</taxon>
        <taxon>Bacillati</taxon>
        <taxon>Actinomycetota</taxon>
        <taxon>Actinomycetes</taxon>
        <taxon>Streptosporangiales</taxon>
        <taxon>Thermomonosporaceae</taxon>
        <taxon>Actinoallomurus</taxon>
    </lineage>
</organism>
<proteinExistence type="predicted"/>
<evidence type="ECO:0000313" key="3">
    <source>
        <dbReference type="Proteomes" id="UP001165074"/>
    </source>
</evidence>